<reference evidence="2" key="2">
    <citation type="submission" date="2020-11" db="EMBL/GenBank/DDBJ databases">
        <authorList>
            <person name="McCartney M.A."/>
            <person name="Auch B."/>
            <person name="Kono T."/>
            <person name="Mallez S."/>
            <person name="Becker A."/>
            <person name="Gohl D.M."/>
            <person name="Silverstein K.A.T."/>
            <person name="Koren S."/>
            <person name="Bechman K.B."/>
            <person name="Herman A."/>
            <person name="Abrahante J.E."/>
            <person name="Garbe J."/>
        </authorList>
    </citation>
    <scope>NUCLEOTIDE SEQUENCE</scope>
    <source>
        <strain evidence="2">Duluth1</strain>
        <tissue evidence="2">Whole animal</tissue>
    </source>
</reference>
<dbReference type="PROSITE" id="PS01138">
    <property type="entry name" value="SCORP_SHORT_TOXIN"/>
    <property type="match status" value="1"/>
</dbReference>
<proteinExistence type="predicted"/>
<name>A0A9D4JYV5_DREPO</name>
<gene>
    <name evidence="2" type="ORF">DPMN_130091</name>
</gene>
<organism evidence="2 3">
    <name type="scientific">Dreissena polymorpha</name>
    <name type="common">Zebra mussel</name>
    <name type="synonym">Mytilus polymorpha</name>
    <dbReference type="NCBI Taxonomy" id="45954"/>
    <lineage>
        <taxon>Eukaryota</taxon>
        <taxon>Metazoa</taxon>
        <taxon>Spiralia</taxon>
        <taxon>Lophotrochozoa</taxon>
        <taxon>Mollusca</taxon>
        <taxon>Bivalvia</taxon>
        <taxon>Autobranchia</taxon>
        <taxon>Heteroconchia</taxon>
        <taxon>Euheterodonta</taxon>
        <taxon>Imparidentia</taxon>
        <taxon>Neoheterodontei</taxon>
        <taxon>Myida</taxon>
        <taxon>Dreissenoidea</taxon>
        <taxon>Dreissenidae</taxon>
        <taxon>Dreissena</taxon>
    </lineage>
</organism>
<feature type="chain" id="PRO_5039357158" evidence="1">
    <location>
        <begin position="22"/>
        <end position="74"/>
    </location>
</feature>
<comment type="caution">
    <text evidence="2">The sequence shown here is derived from an EMBL/GenBank/DDBJ whole genome shotgun (WGS) entry which is preliminary data.</text>
</comment>
<evidence type="ECO:0000313" key="2">
    <source>
        <dbReference type="EMBL" id="KAH3828139.1"/>
    </source>
</evidence>
<evidence type="ECO:0000256" key="1">
    <source>
        <dbReference type="SAM" id="SignalP"/>
    </source>
</evidence>
<keyword evidence="1" id="KW-0732">Signal</keyword>
<evidence type="ECO:0000313" key="3">
    <source>
        <dbReference type="Proteomes" id="UP000828390"/>
    </source>
</evidence>
<reference evidence="2" key="1">
    <citation type="journal article" date="2019" name="bioRxiv">
        <title>The Genome of the Zebra Mussel, Dreissena polymorpha: A Resource for Invasive Species Research.</title>
        <authorList>
            <person name="McCartney M.A."/>
            <person name="Auch B."/>
            <person name="Kono T."/>
            <person name="Mallez S."/>
            <person name="Zhang Y."/>
            <person name="Obille A."/>
            <person name="Becker A."/>
            <person name="Abrahante J.E."/>
            <person name="Garbe J."/>
            <person name="Badalamenti J.P."/>
            <person name="Herman A."/>
            <person name="Mangelson H."/>
            <person name="Liachko I."/>
            <person name="Sullivan S."/>
            <person name="Sone E.D."/>
            <person name="Koren S."/>
            <person name="Silverstein K.A.T."/>
            <person name="Beckman K.B."/>
            <person name="Gohl D.M."/>
        </authorList>
    </citation>
    <scope>NUCLEOTIDE SEQUENCE</scope>
    <source>
        <strain evidence="2">Duluth1</strain>
        <tissue evidence="2">Whole animal</tissue>
    </source>
</reference>
<sequence length="74" mass="7755">MMTKLVVFSLLVATALVTVSAAVTCASLVSASSPFNEEYTCNAFCEDDNKDAGKCINGNCMCRTGSTWSGYVVG</sequence>
<dbReference type="Proteomes" id="UP000828390">
    <property type="component" value="Unassembled WGS sequence"/>
</dbReference>
<protein>
    <submittedName>
        <fullName evidence="2">Uncharacterized protein</fullName>
    </submittedName>
</protein>
<keyword evidence="3" id="KW-1185">Reference proteome</keyword>
<dbReference type="EMBL" id="JAIWYP010000005">
    <property type="protein sequence ID" value="KAH3828139.1"/>
    <property type="molecule type" value="Genomic_DNA"/>
</dbReference>
<accession>A0A9D4JYV5</accession>
<dbReference type="AlphaFoldDB" id="A0A9D4JYV5"/>
<feature type="signal peptide" evidence="1">
    <location>
        <begin position="1"/>
        <end position="21"/>
    </location>
</feature>